<proteinExistence type="predicted"/>
<dbReference type="InterPro" id="IPR054243">
    <property type="entry name" value="DUF6970"/>
</dbReference>
<evidence type="ECO:0000313" key="2">
    <source>
        <dbReference type="EMBL" id="TKT90706.1"/>
    </source>
</evidence>
<reference evidence="2 3" key="1">
    <citation type="submission" date="2019-05" db="EMBL/GenBank/DDBJ databases">
        <title>Dyadobacter AR-3-8 sp. nov., isolated from arctic soil.</title>
        <authorList>
            <person name="Chaudhary D.K."/>
        </authorList>
    </citation>
    <scope>NUCLEOTIDE SEQUENCE [LARGE SCALE GENOMIC DNA]</scope>
    <source>
        <strain evidence="2 3">AR-3-8</strain>
    </source>
</reference>
<dbReference type="EMBL" id="SZVO01000009">
    <property type="protein sequence ID" value="TKT90706.1"/>
    <property type="molecule type" value="Genomic_DNA"/>
</dbReference>
<evidence type="ECO:0000259" key="1">
    <source>
        <dbReference type="Pfam" id="PF22311"/>
    </source>
</evidence>
<name>A0A4U6D240_9BACT</name>
<keyword evidence="3" id="KW-1185">Reference proteome</keyword>
<dbReference type="AlphaFoldDB" id="A0A4U6D240"/>
<evidence type="ECO:0000313" key="3">
    <source>
        <dbReference type="Proteomes" id="UP000304900"/>
    </source>
</evidence>
<protein>
    <recommendedName>
        <fullName evidence="1">DUF6970 domain-containing protein</fullName>
    </recommendedName>
</protein>
<gene>
    <name evidence="2" type="ORF">FDK13_20135</name>
</gene>
<feature type="domain" description="DUF6970" evidence="1">
    <location>
        <begin position="7"/>
        <end position="83"/>
    </location>
</feature>
<dbReference type="OrthoDB" id="676710at2"/>
<dbReference type="Proteomes" id="UP000304900">
    <property type="component" value="Unassembled WGS sequence"/>
</dbReference>
<organism evidence="2 3">
    <name type="scientific">Dyadobacter frigoris</name>
    <dbReference type="NCBI Taxonomy" id="2576211"/>
    <lineage>
        <taxon>Bacteria</taxon>
        <taxon>Pseudomonadati</taxon>
        <taxon>Bacteroidota</taxon>
        <taxon>Cytophagia</taxon>
        <taxon>Cytophagales</taxon>
        <taxon>Spirosomataceae</taxon>
        <taxon>Dyadobacter</taxon>
    </lineage>
</organism>
<dbReference type="Pfam" id="PF22311">
    <property type="entry name" value="DUF6970"/>
    <property type="match status" value="1"/>
</dbReference>
<comment type="caution">
    <text evidence="2">The sequence shown here is derived from an EMBL/GenBank/DDBJ whole genome shotgun (WGS) entry which is preliminary data.</text>
</comment>
<accession>A0A4U6D240</accession>
<sequence length="86" mass="9682">MVEKINSIRKDPVWNPPAKVFSYTYNGTIVYYIPPRCCDIPSELLDENCNPLCSPDGGPGGGGDGKCPDFFEKRSNEKLVWIDERK</sequence>